<dbReference type="KEGG" id="smo:SELMODRAFT_105485"/>
<evidence type="ECO:0000256" key="4">
    <source>
        <dbReference type="ARBA" id="ARBA00023125"/>
    </source>
</evidence>
<name>D8RQK3_SELML</name>
<keyword evidence="12" id="KW-1185">Reference proteome</keyword>
<dbReference type="SMART" id="SM00380">
    <property type="entry name" value="AP2"/>
    <property type="match status" value="1"/>
</dbReference>
<dbReference type="SUPFAM" id="SSF54171">
    <property type="entry name" value="DNA-binding domain"/>
    <property type="match status" value="1"/>
</dbReference>
<proteinExistence type="inferred from homology"/>
<dbReference type="CDD" id="cd00018">
    <property type="entry name" value="AP2"/>
    <property type="match status" value="1"/>
</dbReference>
<dbReference type="OMA" id="SSHYPAK"/>
<feature type="domain" description="AP2/ERF" evidence="9">
    <location>
        <begin position="18"/>
        <end position="75"/>
    </location>
</feature>
<gene>
    <name evidence="10" type="ORF">SELMODRAFT_105485</name>
    <name evidence="11" type="ORF">SELMODRAFT_38502</name>
</gene>
<dbReference type="Gramene" id="EFJ22448">
    <property type="protein sequence ID" value="EFJ22448"/>
    <property type="gene ID" value="SELMODRAFT_105485"/>
</dbReference>
<keyword evidence="7" id="KW-0539">Nucleus</keyword>
<keyword evidence="2" id="KW-0805">Transcription regulation</keyword>
<evidence type="ECO:0000259" key="9">
    <source>
        <dbReference type="PROSITE" id="PS51032"/>
    </source>
</evidence>
<evidence type="ECO:0000256" key="6">
    <source>
        <dbReference type="ARBA" id="ARBA00023163"/>
    </source>
</evidence>
<evidence type="ECO:0000313" key="10">
    <source>
        <dbReference type="EMBL" id="EFJ22448.1"/>
    </source>
</evidence>
<evidence type="ECO:0000256" key="1">
    <source>
        <dbReference type="ARBA" id="ARBA00004123"/>
    </source>
</evidence>
<comment type="similarity">
    <text evidence="8">Belongs to the AP2/ERF transcription factor family. ERF subfamily.</text>
</comment>
<dbReference type="GO" id="GO:0003700">
    <property type="term" value="F:DNA-binding transcription factor activity"/>
    <property type="evidence" value="ECO:0007669"/>
    <property type="project" value="InterPro"/>
</dbReference>
<dbReference type="HOGENOM" id="CLU_159623_1_0_1"/>
<keyword evidence="4" id="KW-0238">DNA-binding</keyword>
<dbReference type="EMBL" id="GL377586">
    <property type="protein sequence ID" value="EFJ25463.1"/>
    <property type="molecule type" value="Genomic_DNA"/>
</dbReference>
<dbReference type="Gramene" id="EFJ25463">
    <property type="protein sequence ID" value="EFJ25463"/>
    <property type="gene ID" value="SELMODRAFT_38502"/>
</dbReference>
<dbReference type="PRINTS" id="PR00367">
    <property type="entry name" value="ETHRSPELEMNT"/>
</dbReference>
<keyword evidence="6" id="KW-0804">Transcription</keyword>
<dbReference type="InterPro" id="IPR001471">
    <property type="entry name" value="AP2/ERF_dom"/>
</dbReference>
<dbReference type="PANTHER" id="PTHR31241:SF62">
    <property type="entry name" value="DEHYDRATION-RESPONSIVE ELEMENT-BINDING PROTEIN 2D"/>
    <property type="match status" value="1"/>
</dbReference>
<dbReference type="FunFam" id="3.30.730.10:FF:000001">
    <property type="entry name" value="Ethylene-responsive transcription factor 2"/>
    <property type="match status" value="1"/>
</dbReference>
<accession>D8RQK3</accession>
<dbReference type="PROSITE" id="PS51032">
    <property type="entry name" value="AP2_ERF"/>
    <property type="match status" value="1"/>
</dbReference>
<dbReference type="AlphaFoldDB" id="D8RQK3"/>
<dbReference type="GO" id="GO:0005634">
    <property type="term" value="C:nucleus"/>
    <property type="evidence" value="ECO:0007669"/>
    <property type="project" value="UniProtKB-SubCell"/>
</dbReference>
<feature type="non-terminal residue" evidence="11">
    <location>
        <position position="75"/>
    </location>
</feature>
<evidence type="ECO:0000256" key="3">
    <source>
        <dbReference type="ARBA" id="ARBA00023016"/>
    </source>
</evidence>
<evidence type="ECO:0000256" key="8">
    <source>
        <dbReference type="ARBA" id="ARBA00024343"/>
    </source>
</evidence>
<keyword evidence="3" id="KW-0346">Stress response</keyword>
<evidence type="ECO:0000313" key="12">
    <source>
        <dbReference type="Proteomes" id="UP000001514"/>
    </source>
</evidence>
<evidence type="ECO:0000256" key="7">
    <source>
        <dbReference type="ARBA" id="ARBA00023242"/>
    </source>
</evidence>
<dbReference type="STRING" id="88036.D8RQK3"/>
<dbReference type="PANTHER" id="PTHR31241">
    <property type="entry name" value="DEHYDRATION-RESPONSIVE ELEMENT-BINDING PROTEIN 2C"/>
    <property type="match status" value="1"/>
</dbReference>
<feature type="non-terminal residue" evidence="11">
    <location>
        <position position="1"/>
    </location>
</feature>
<reference evidence="11 12" key="1">
    <citation type="journal article" date="2011" name="Science">
        <title>The Selaginella genome identifies genetic changes associated with the evolution of vascular plants.</title>
        <authorList>
            <person name="Banks J.A."/>
            <person name="Nishiyama T."/>
            <person name="Hasebe M."/>
            <person name="Bowman J.L."/>
            <person name="Gribskov M."/>
            <person name="dePamphilis C."/>
            <person name="Albert V.A."/>
            <person name="Aono N."/>
            <person name="Aoyama T."/>
            <person name="Ambrose B.A."/>
            <person name="Ashton N.W."/>
            <person name="Axtell M.J."/>
            <person name="Barker E."/>
            <person name="Barker M.S."/>
            <person name="Bennetzen J.L."/>
            <person name="Bonawitz N.D."/>
            <person name="Chapple C."/>
            <person name="Cheng C."/>
            <person name="Correa L.G."/>
            <person name="Dacre M."/>
            <person name="DeBarry J."/>
            <person name="Dreyer I."/>
            <person name="Elias M."/>
            <person name="Engstrom E.M."/>
            <person name="Estelle M."/>
            <person name="Feng L."/>
            <person name="Finet C."/>
            <person name="Floyd S.K."/>
            <person name="Frommer W.B."/>
            <person name="Fujita T."/>
            <person name="Gramzow L."/>
            <person name="Gutensohn M."/>
            <person name="Harholt J."/>
            <person name="Hattori M."/>
            <person name="Heyl A."/>
            <person name="Hirai T."/>
            <person name="Hiwatashi Y."/>
            <person name="Ishikawa M."/>
            <person name="Iwata M."/>
            <person name="Karol K.G."/>
            <person name="Koehler B."/>
            <person name="Kolukisaoglu U."/>
            <person name="Kubo M."/>
            <person name="Kurata T."/>
            <person name="Lalonde S."/>
            <person name="Li K."/>
            <person name="Li Y."/>
            <person name="Litt A."/>
            <person name="Lyons E."/>
            <person name="Manning G."/>
            <person name="Maruyama T."/>
            <person name="Michael T.P."/>
            <person name="Mikami K."/>
            <person name="Miyazaki S."/>
            <person name="Morinaga S."/>
            <person name="Murata T."/>
            <person name="Mueller-Roeber B."/>
            <person name="Nelson D.R."/>
            <person name="Obara M."/>
            <person name="Oguri Y."/>
            <person name="Olmstead R.G."/>
            <person name="Onodera N."/>
            <person name="Petersen B.L."/>
            <person name="Pils B."/>
            <person name="Prigge M."/>
            <person name="Rensing S.A."/>
            <person name="Riano-Pachon D.M."/>
            <person name="Roberts A.W."/>
            <person name="Sato Y."/>
            <person name="Scheller H.V."/>
            <person name="Schulz B."/>
            <person name="Schulz C."/>
            <person name="Shakirov E.V."/>
            <person name="Shibagaki N."/>
            <person name="Shinohara N."/>
            <person name="Shippen D.E."/>
            <person name="Soerensen I."/>
            <person name="Sotooka R."/>
            <person name="Sugimoto N."/>
            <person name="Sugita M."/>
            <person name="Sumikawa N."/>
            <person name="Tanurdzic M."/>
            <person name="Theissen G."/>
            <person name="Ulvskov P."/>
            <person name="Wakazuki S."/>
            <person name="Weng J.K."/>
            <person name="Willats W.W."/>
            <person name="Wipf D."/>
            <person name="Wolf P.G."/>
            <person name="Yang L."/>
            <person name="Zimmer A.D."/>
            <person name="Zhu Q."/>
            <person name="Mitros T."/>
            <person name="Hellsten U."/>
            <person name="Loque D."/>
            <person name="Otillar R."/>
            <person name="Salamov A."/>
            <person name="Schmutz J."/>
            <person name="Shapiro H."/>
            <person name="Lindquist E."/>
            <person name="Lucas S."/>
            <person name="Rokhsar D."/>
            <person name="Grigoriev I.V."/>
        </authorList>
    </citation>
    <scope>NUCLEOTIDE SEQUENCE [LARGE SCALE GENOMIC DNA]</scope>
</reference>
<sequence length="75" mass="8421">SKKGSMRGKGGPENASCTYRGVRQRTWGKWVAEIREPKKRSRLWLGSFATADEAARAYDEAAKRLYGPEAHLNLP</sequence>
<dbReference type="EMBL" id="GL377596">
    <property type="protein sequence ID" value="EFJ22448.1"/>
    <property type="molecule type" value="Genomic_DNA"/>
</dbReference>
<keyword evidence="5" id="KW-0010">Activator</keyword>
<dbReference type="Pfam" id="PF00847">
    <property type="entry name" value="AP2"/>
    <property type="match status" value="1"/>
</dbReference>
<dbReference type="Gene3D" id="3.30.730.10">
    <property type="entry name" value="AP2/ERF domain"/>
    <property type="match status" value="1"/>
</dbReference>
<dbReference type="InParanoid" id="D8RQK3"/>
<evidence type="ECO:0000313" key="11">
    <source>
        <dbReference type="EMBL" id="EFJ25463.1"/>
    </source>
</evidence>
<comment type="subcellular location">
    <subcellularLocation>
        <location evidence="1">Nucleus</location>
    </subcellularLocation>
</comment>
<dbReference type="InterPro" id="IPR036955">
    <property type="entry name" value="AP2/ERF_dom_sf"/>
</dbReference>
<dbReference type="Proteomes" id="UP000001514">
    <property type="component" value="Unassembled WGS sequence"/>
</dbReference>
<dbReference type="eggNOG" id="ENOG502R56F">
    <property type="taxonomic scope" value="Eukaryota"/>
</dbReference>
<dbReference type="InterPro" id="IPR016177">
    <property type="entry name" value="DNA-bd_dom_sf"/>
</dbReference>
<protein>
    <recommendedName>
        <fullName evidence="9">AP2/ERF domain-containing protein</fullName>
    </recommendedName>
</protein>
<organism evidence="12">
    <name type="scientific">Selaginella moellendorffii</name>
    <name type="common">Spikemoss</name>
    <dbReference type="NCBI Taxonomy" id="88036"/>
    <lineage>
        <taxon>Eukaryota</taxon>
        <taxon>Viridiplantae</taxon>
        <taxon>Streptophyta</taxon>
        <taxon>Embryophyta</taxon>
        <taxon>Tracheophyta</taxon>
        <taxon>Lycopodiopsida</taxon>
        <taxon>Selaginellales</taxon>
        <taxon>Selaginellaceae</taxon>
        <taxon>Selaginella</taxon>
    </lineage>
</organism>
<evidence type="ECO:0000256" key="2">
    <source>
        <dbReference type="ARBA" id="ARBA00023015"/>
    </source>
</evidence>
<dbReference type="KEGG" id="smo:SELMODRAFT_38502"/>
<evidence type="ECO:0000256" key="5">
    <source>
        <dbReference type="ARBA" id="ARBA00023159"/>
    </source>
</evidence>
<dbReference type="GO" id="GO:0003677">
    <property type="term" value="F:DNA binding"/>
    <property type="evidence" value="ECO:0007669"/>
    <property type="project" value="UniProtKB-KW"/>
</dbReference>